<accession>A0A931BAC1</accession>
<proteinExistence type="predicted"/>
<feature type="chain" id="PRO_5037750064" description="DUF4412 domain-containing protein" evidence="1">
    <location>
        <begin position="19"/>
        <end position="204"/>
    </location>
</feature>
<dbReference type="Proteomes" id="UP000645610">
    <property type="component" value="Unassembled WGS sequence"/>
</dbReference>
<reference evidence="2 3" key="1">
    <citation type="submission" date="2020-11" db="EMBL/GenBank/DDBJ databases">
        <authorList>
            <person name="Kim M.K."/>
        </authorList>
    </citation>
    <scope>NUCLEOTIDE SEQUENCE [LARGE SCALE GENOMIC DNA]</scope>
    <source>
        <strain evidence="2 3">BT439</strain>
    </source>
</reference>
<sequence>MKKTLLAAAVLLCSFTMAADGPWFSGKIVYHNSFATLDGQDITDKLSPVLGNENLYYISGDNYKAYTEKKQILELYNGSTNKFQFFMNGTPTVMDANPGTPGAVVKPLPEKAIIAGYACQSLQIDSDGNTTVYYFSPKVRVNPAPYAKHQMGDWATYLKASNGALPLKFVVTNRKQGYSMVSEATSVQAMPLAAADFTETSPAK</sequence>
<organism evidence="2 3">
    <name type="scientific">Hymenobacter properus</name>
    <dbReference type="NCBI Taxonomy" id="2791026"/>
    <lineage>
        <taxon>Bacteria</taxon>
        <taxon>Pseudomonadati</taxon>
        <taxon>Bacteroidota</taxon>
        <taxon>Cytophagia</taxon>
        <taxon>Cytophagales</taxon>
        <taxon>Hymenobacteraceae</taxon>
        <taxon>Hymenobacter</taxon>
    </lineage>
</organism>
<evidence type="ECO:0000313" key="3">
    <source>
        <dbReference type="Proteomes" id="UP000645610"/>
    </source>
</evidence>
<name>A0A931BAC1_9BACT</name>
<protein>
    <recommendedName>
        <fullName evidence="4">DUF4412 domain-containing protein</fullName>
    </recommendedName>
</protein>
<gene>
    <name evidence="2" type="ORF">I2I01_00510</name>
</gene>
<dbReference type="AlphaFoldDB" id="A0A931BAC1"/>
<feature type="signal peptide" evidence="1">
    <location>
        <begin position="1"/>
        <end position="18"/>
    </location>
</feature>
<dbReference type="RefSeq" id="WP_196284469.1">
    <property type="nucleotide sequence ID" value="NZ_JADQDP010000001.1"/>
</dbReference>
<evidence type="ECO:0008006" key="4">
    <source>
        <dbReference type="Google" id="ProtNLM"/>
    </source>
</evidence>
<keyword evidence="1" id="KW-0732">Signal</keyword>
<comment type="caution">
    <text evidence="2">The sequence shown here is derived from an EMBL/GenBank/DDBJ whole genome shotgun (WGS) entry which is preliminary data.</text>
</comment>
<keyword evidence="3" id="KW-1185">Reference proteome</keyword>
<evidence type="ECO:0000313" key="2">
    <source>
        <dbReference type="EMBL" id="MBF9140094.1"/>
    </source>
</evidence>
<dbReference type="EMBL" id="JADQDP010000001">
    <property type="protein sequence ID" value="MBF9140094.1"/>
    <property type="molecule type" value="Genomic_DNA"/>
</dbReference>
<evidence type="ECO:0000256" key="1">
    <source>
        <dbReference type="SAM" id="SignalP"/>
    </source>
</evidence>